<dbReference type="PANTHER" id="PTHR33376">
    <property type="match status" value="1"/>
</dbReference>
<dbReference type="Gene3D" id="3.40.190.170">
    <property type="entry name" value="Bacterial extracellular solute-binding protein, family 7"/>
    <property type="match status" value="1"/>
</dbReference>
<accession>A0A5A9ZKD0</accession>
<dbReference type="AlphaFoldDB" id="A0A5A9ZKD0"/>
<comment type="subcellular location">
    <subcellularLocation>
        <location evidence="1">Periplasm</location>
    </subcellularLocation>
</comment>
<dbReference type="InterPro" id="IPR018389">
    <property type="entry name" value="DctP_fam"/>
</dbReference>
<evidence type="ECO:0000256" key="3">
    <source>
        <dbReference type="ARBA" id="ARBA00022448"/>
    </source>
</evidence>
<dbReference type="Proteomes" id="UP000325291">
    <property type="component" value="Unassembled WGS sequence"/>
</dbReference>
<dbReference type="GO" id="GO:0055085">
    <property type="term" value="P:transmembrane transport"/>
    <property type="evidence" value="ECO:0007669"/>
    <property type="project" value="InterPro"/>
</dbReference>
<protein>
    <submittedName>
        <fullName evidence="6">TRAP transporter substrate-binding protein</fullName>
    </submittedName>
</protein>
<gene>
    <name evidence="6" type="ORF">FLO80_05530</name>
</gene>
<dbReference type="Pfam" id="PF03480">
    <property type="entry name" value="DctP"/>
    <property type="match status" value="1"/>
</dbReference>
<dbReference type="CDD" id="cd13603">
    <property type="entry name" value="PBP2_TRAP_Siap_TeaA_like"/>
    <property type="match status" value="1"/>
</dbReference>
<dbReference type="NCBIfam" id="NF037995">
    <property type="entry name" value="TRAP_S1"/>
    <property type="match status" value="1"/>
</dbReference>
<dbReference type="InterPro" id="IPR038404">
    <property type="entry name" value="TRAP_DctP_sf"/>
</dbReference>
<name>A0A5A9ZKD0_9RHOB</name>
<evidence type="ECO:0000256" key="4">
    <source>
        <dbReference type="ARBA" id="ARBA00022729"/>
    </source>
</evidence>
<proteinExistence type="inferred from homology"/>
<dbReference type="InterPro" id="IPR004682">
    <property type="entry name" value="TRAP_DctP"/>
</dbReference>
<dbReference type="EMBL" id="VINQ01000003">
    <property type="protein sequence ID" value="KAA0917509.1"/>
    <property type="molecule type" value="Genomic_DNA"/>
</dbReference>
<reference evidence="6 7" key="1">
    <citation type="submission" date="2019-07" db="EMBL/GenBank/DDBJ databases">
        <title>Aquicoccus porphyridii gen. nov., sp. nov., isolated from a small marine red alga, Porphyridium marinum.</title>
        <authorList>
            <person name="Liu L."/>
        </authorList>
    </citation>
    <scope>NUCLEOTIDE SEQUENCE [LARGE SCALE GENOMIC DNA]</scope>
    <source>
        <strain evidence="6 7">L1 8-17</strain>
    </source>
</reference>
<organism evidence="6 7">
    <name type="scientific">Aquicoccus porphyridii</name>
    <dbReference type="NCBI Taxonomy" id="1852029"/>
    <lineage>
        <taxon>Bacteria</taxon>
        <taxon>Pseudomonadati</taxon>
        <taxon>Pseudomonadota</taxon>
        <taxon>Alphaproteobacteria</taxon>
        <taxon>Rhodobacterales</taxon>
        <taxon>Paracoccaceae</taxon>
        <taxon>Aquicoccus</taxon>
    </lineage>
</organism>
<keyword evidence="7" id="KW-1185">Reference proteome</keyword>
<comment type="similarity">
    <text evidence="2">Belongs to the bacterial solute-binding protein 7 family.</text>
</comment>
<evidence type="ECO:0000256" key="2">
    <source>
        <dbReference type="ARBA" id="ARBA00009023"/>
    </source>
</evidence>
<dbReference type="PIRSF" id="PIRSF006470">
    <property type="entry name" value="DctB"/>
    <property type="match status" value="1"/>
</dbReference>
<dbReference type="PANTHER" id="PTHR33376:SF7">
    <property type="entry name" value="C4-DICARBOXYLATE-BINDING PROTEIN DCTB"/>
    <property type="match status" value="1"/>
</dbReference>
<keyword evidence="4" id="KW-0732">Signal</keyword>
<sequence>MSKSKHRSSGGKLRNNLVARSMPIPNRRKNMSVTGMTIKTLAAALTVSAIAVTAPAPAYAQNVVKLAHTEGEGDLLLNPYWTFTEVFGRALEAESNGRYNLEVFPNKQLGDLESLADQTARGLVQISAGLSAGHLASYFPDIQILEMPYSFPSTEVGRMVLDGPFGRELSDALAAESGLRVLSYLPSAFRNFSNSVRPIKTPADMEGLKIRVQPIPVHLEIVKALGASATPIAWGELYNALQTGVVDGQENAPYTMLLANLHEVQSYYTLDRHLLNMPMVVINDAYYQSLGAEDQAIFRSAARQASFAMLGIIKAKESQDLQTIAAAGVEIYQPTPAEFQQFVDATREPLRAVLSEKVDAAWFDKLDAAIAEAKAELAAR</sequence>
<evidence type="ECO:0000256" key="5">
    <source>
        <dbReference type="ARBA" id="ARBA00022764"/>
    </source>
</evidence>
<keyword evidence="3" id="KW-0813">Transport</keyword>
<keyword evidence="5" id="KW-0574">Periplasm</keyword>
<comment type="caution">
    <text evidence="6">The sequence shown here is derived from an EMBL/GenBank/DDBJ whole genome shotgun (WGS) entry which is preliminary data.</text>
</comment>
<evidence type="ECO:0000313" key="6">
    <source>
        <dbReference type="EMBL" id="KAA0917509.1"/>
    </source>
</evidence>
<dbReference type="GO" id="GO:0030288">
    <property type="term" value="C:outer membrane-bounded periplasmic space"/>
    <property type="evidence" value="ECO:0007669"/>
    <property type="project" value="InterPro"/>
</dbReference>
<evidence type="ECO:0000313" key="7">
    <source>
        <dbReference type="Proteomes" id="UP000325291"/>
    </source>
</evidence>
<evidence type="ECO:0000256" key="1">
    <source>
        <dbReference type="ARBA" id="ARBA00004418"/>
    </source>
</evidence>